<evidence type="ECO:0000313" key="3">
    <source>
        <dbReference type="Proteomes" id="UP001219518"/>
    </source>
</evidence>
<keyword evidence="3" id="KW-1185">Reference proteome</keyword>
<sequence>MKSEEDTSRWLEGRDDEEPRLEEGWKRQASKKLCEIIKRERGKNQASKNQVNKREHGKKRTSNALRNRNDDYSCLSHRDETLKVPNSARDLFLQARLLGIATGDVRSIWNRSTMRRKPFIGVSVYWHLHSDIHDAQRAVIQLLGLL</sequence>
<accession>A0AAE1LFQ2</accession>
<name>A0AAE1LFQ2_9NEOP</name>
<feature type="region of interest" description="Disordered" evidence="1">
    <location>
        <begin position="1"/>
        <end position="71"/>
    </location>
</feature>
<proteinExistence type="predicted"/>
<dbReference type="AlphaFoldDB" id="A0AAE1LFQ2"/>
<feature type="compositionally biased region" description="Basic and acidic residues" evidence="1">
    <location>
        <begin position="21"/>
        <end position="43"/>
    </location>
</feature>
<dbReference type="EMBL" id="JAHWGI010000939">
    <property type="protein sequence ID" value="KAK3918471.1"/>
    <property type="molecule type" value="Genomic_DNA"/>
</dbReference>
<reference evidence="2" key="2">
    <citation type="journal article" date="2023" name="BMC Genomics">
        <title>Pest status, molecular evolution, and epigenetic factors derived from the genome assembly of Frankliniella fusca, a thysanopteran phytovirus vector.</title>
        <authorList>
            <person name="Catto M.A."/>
            <person name="Labadie P.E."/>
            <person name="Jacobson A.L."/>
            <person name="Kennedy G.G."/>
            <person name="Srinivasan R."/>
            <person name="Hunt B.G."/>
        </authorList>
    </citation>
    <scope>NUCLEOTIDE SEQUENCE</scope>
    <source>
        <strain evidence="2">PL_HMW_Pooled</strain>
    </source>
</reference>
<protein>
    <submittedName>
        <fullName evidence="2">General transcriptional corepressor ssn6</fullName>
    </submittedName>
</protein>
<dbReference type="Proteomes" id="UP001219518">
    <property type="component" value="Unassembled WGS sequence"/>
</dbReference>
<evidence type="ECO:0000313" key="2">
    <source>
        <dbReference type="EMBL" id="KAK3918471.1"/>
    </source>
</evidence>
<comment type="caution">
    <text evidence="2">The sequence shown here is derived from an EMBL/GenBank/DDBJ whole genome shotgun (WGS) entry which is preliminary data.</text>
</comment>
<gene>
    <name evidence="2" type="ORF">KUF71_007732</name>
</gene>
<feature type="compositionally biased region" description="Basic and acidic residues" evidence="1">
    <location>
        <begin position="1"/>
        <end position="13"/>
    </location>
</feature>
<organism evidence="2 3">
    <name type="scientific">Frankliniella fusca</name>
    <dbReference type="NCBI Taxonomy" id="407009"/>
    <lineage>
        <taxon>Eukaryota</taxon>
        <taxon>Metazoa</taxon>
        <taxon>Ecdysozoa</taxon>
        <taxon>Arthropoda</taxon>
        <taxon>Hexapoda</taxon>
        <taxon>Insecta</taxon>
        <taxon>Pterygota</taxon>
        <taxon>Neoptera</taxon>
        <taxon>Paraneoptera</taxon>
        <taxon>Thysanoptera</taxon>
        <taxon>Terebrantia</taxon>
        <taxon>Thripoidea</taxon>
        <taxon>Thripidae</taxon>
        <taxon>Frankliniella</taxon>
    </lineage>
</organism>
<evidence type="ECO:0000256" key="1">
    <source>
        <dbReference type="SAM" id="MobiDB-lite"/>
    </source>
</evidence>
<reference evidence="2" key="1">
    <citation type="submission" date="2021-07" db="EMBL/GenBank/DDBJ databases">
        <authorList>
            <person name="Catto M.A."/>
            <person name="Jacobson A."/>
            <person name="Kennedy G."/>
            <person name="Labadie P."/>
            <person name="Hunt B.G."/>
            <person name="Srinivasan R."/>
        </authorList>
    </citation>
    <scope>NUCLEOTIDE SEQUENCE</scope>
    <source>
        <strain evidence="2">PL_HMW_Pooled</strain>
        <tissue evidence="2">Head</tissue>
    </source>
</reference>